<comment type="subunit">
    <text evidence="13 14">Homodimer, forms a heterotetramer with a Cas2 homodimer.</text>
</comment>
<dbReference type="RefSeq" id="WP_129611637.1">
    <property type="nucleotide sequence ID" value="NZ_UWOC01000211.1"/>
</dbReference>
<evidence type="ECO:0000259" key="15">
    <source>
        <dbReference type="Pfam" id="PF01930"/>
    </source>
</evidence>
<keyword evidence="1 14" id="KW-0540">Nuclease</keyword>
<keyword evidence="5 16" id="KW-0269">Exonuclease</keyword>
<comment type="caution">
    <text evidence="16">The sequence shown here is derived from an EMBL/GenBank/DDBJ whole genome shotgun (WGS) entry which is preliminary data.</text>
</comment>
<name>A0A3S4FGL7_9BRAD</name>
<feature type="domain" description="DUF83" evidence="15">
    <location>
        <begin position="25"/>
        <end position="209"/>
    </location>
</feature>
<dbReference type="InterPro" id="IPR002729">
    <property type="entry name" value="CRISPR-assoc_Cas1"/>
</dbReference>
<dbReference type="InterPro" id="IPR050646">
    <property type="entry name" value="Cas1"/>
</dbReference>
<dbReference type="Gene3D" id="3.100.10.20">
    <property type="entry name" value="CRISPR-associated endonuclease Cas1, N-terminal domain"/>
    <property type="match status" value="1"/>
</dbReference>
<dbReference type="Pfam" id="PF01930">
    <property type="entry name" value="Cas_Cas4"/>
    <property type="match status" value="1"/>
</dbReference>
<accession>A0A3S4FGL7</accession>
<dbReference type="NCBIfam" id="TIGR00372">
    <property type="entry name" value="cas4"/>
    <property type="match status" value="1"/>
</dbReference>
<comment type="cofactor">
    <cofactor evidence="14">
        <name>Mg(2+)</name>
        <dbReference type="ChEBI" id="CHEBI:18420"/>
    </cofactor>
    <cofactor evidence="14">
        <name>Mn(2+)</name>
        <dbReference type="ChEBI" id="CHEBI:29035"/>
    </cofactor>
</comment>
<organism evidence="16 17">
    <name type="scientific">Rhodoplanes serenus</name>
    <dbReference type="NCBI Taxonomy" id="200615"/>
    <lineage>
        <taxon>Bacteria</taxon>
        <taxon>Pseudomonadati</taxon>
        <taxon>Pseudomonadota</taxon>
        <taxon>Alphaproteobacteria</taxon>
        <taxon>Hyphomicrobiales</taxon>
        <taxon>Nitrobacteraceae</taxon>
        <taxon>Rhodoplanes</taxon>
    </lineage>
</organism>
<dbReference type="Gene3D" id="3.90.320.10">
    <property type="match status" value="1"/>
</dbReference>
<sequence length="567" mass="62081">MATQLSFDLPAPPATAETPLVPVRMVNEWVYCPRLAFLEWVDGEWADSDDTEQGRRAHVRVDAGGGRLPAAEAVDDKPDFSVRSVMLASERLGIVAKMDLVEGEDGTVTPVDTKKGKRPHVAEGAYAPERVQVCAQALILEDAGYRVTEGAIWYAGSRERVRVALDEALRGETRTAIAQLRLAAAAGRLPPPLLDSPKCTKCSLAGICLPDEVSFFRKGLAPRPLNPSADAALPLYVQEPGARVRKSGETLVIETDEQKAEVPIGEVSALVLHGPVSVTGPTVAALLREEIPVTWASAGGWVLGHTVSTGHRNVSLRIVQYRAAFDERRALAFSRTLVAAKIRNARVFLRRNFKAGDEAVRDGALEAMARLADRALHVPTEAELLGIEGEAAARYFRLFDTMLGETARGFPAFAFDKRTRRPPADPVNAMLSFAYALLTRTWHTVLSGVGFDPYLGFYHKPRFGRAALALDMMEPFRPILADSTVIQVINNGEVKPDGFYAAGPAVNLKPVAKRAFIAAYERRLDQEVTHPVFGYRVAMRRLLEVQARLLGRHLAGEIDAYPHYLVR</sequence>
<dbReference type="GO" id="GO:0051607">
    <property type="term" value="P:defense response to virus"/>
    <property type="evidence" value="ECO:0007669"/>
    <property type="project" value="UniProtKB-UniRule"/>
</dbReference>
<dbReference type="PANTHER" id="PTHR34353">
    <property type="entry name" value="CRISPR-ASSOCIATED ENDONUCLEASE CAS1 1"/>
    <property type="match status" value="1"/>
</dbReference>
<keyword evidence="10 14" id="KW-0238">DNA-binding</keyword>
<evidence type="ECO:0000256" key="8">
    <source>
        <dbReference type="ARBA" id="ARBA00023014"/>
    </source>
</evidence>
<comment type="function">
    <text evidence="14">CRISPR (clustered regularly interspaced short palindromic repeat), is an adaptive immune system that provides protection against mobile genetic elements (viruses, transposable elements and conjugative plasmids). CRISPR clusters contain spacers, sequences complementary to antecedent mobile elements, and target invading nucleic acids. CRISPR clusters are transcribed and processed into CRISPR RNA (crRNA). Acts as a dsDNA endonuclease. Involved in the integration of spacer DNA into the CRISPR cassette.</text>
</comment>
<dbReference type="InterPro" id="IPR042211">
    <property type="entry name" value="CRISPR-assoc_Cas1_N"/>
</dbReference>
<dbReference type="InterPro" id="IPR022765">
    <property type="entry name" value="Dna2/Cas4_DUF83"/>
</dbReference>
<keyword evidence="7" id="KW-0408">Iron</keyword>
<dbReference type="HAMAP" id="MF_01470">
    <property type="entry name" value="Cas1"/>
    <property type="match status" value="1"/>
</dbReference>
<comment type="similarity">
    <text evidence="14">Belongs to the CRISPR-associated endonuclease Cas1 family.</text>
</comment>
<evidence type="ECO:0000256" key="6">
    <source>
        <dbReference type="ARBA" id="ARBA00022842"/>
    </source>
</evidence>
<keyword evidence="17" id="KW-1185">Reference proteome</keyword>
<dbReference type="InterPro" id="IPR042206">
    <property type="entry name" value="CRISPR-assoc_Cas1_C"/>
</dbReference>
<dbReference type="CDD" id="cd09634">
    <property type="entry name" value="Cas1_I-II-III"/>
    <property type="match status" value="1"/>
</dbReference>
<keyword evidence="9 14" id="KW-0051">Antiviral defense</keyword>
<evidence type="ECO:0000256" key="5">
    <source>
        <dbReference type="ARBA" id="ARBA00022839"/>
    </source>
</evidence>
<keyword evidence="11 14" id="KW-0464">Manganese</keyword>
<reference evidence="17" key="1">
    <citation type="submission" date="2018-10" db="EMBL/GenBank/DDBJ databases">
        <authorList>
            <person name="Peiro R."/>
            <person name="Begona"/>
            <person name="Cbmso G."/>
            <person name="Lopez M."/>
            <person name="Gonzalez S."/>
            <person name="Sacristan E."/>
            <person name="Castillo E."/>
        </authorList>
    </citation>
    <scope>NUCLEOTIDE SEQUENCE [LARGE SCALE GENOMIC DNA]</scope>
</reference>
<keyword evidence="3 14" id="KW-0255">Endonuclease</keyword>
<gene>
    <name evidence="16" type="primary">cas4-cas1</name>
    <name evidence="14" type="synonym">cas1</name>
    <name evidence="16" type="ORF">RHODGE_RHODGE_04933</name>
</gene>
<feature type="binding site" evidence="14">
    <location>
        <position position="474"/>
    </location>
    <ligand>
        <name>Mn(2+)</name>
        <dbReference type="ChEBI" id="CHEBI:29035"/>
    </ligand>
</feature>
<dbReference type="Pfam" id="PF01867">
    <property type="entry name" value="Cas_Cas1"/>
    <property type="match status" value="1"/>
</dbReference>
<dbReference type="AlphaFoldDB" id="A0A3S4FGL7"/>
<evidence type="ECO:0000256" key="11">
    <source>
        <dbReference type="ARBA" id="ARBA00023211"/>
    </source>
</evidence>
<keyword evidence="6 14" id="KW-0460">Magnesium</keyword>
<evidence type="ECO:0000256" key="1">
    <source>
        <dbReference type="ARBA" id="ARBA00022722"/>
    </source>
</evidence>
<dbReference type="OrthoDB" id="9803119at2"/>
<comment type="catalytic activity">
    <reaction evidence="12">
        <text>exonucleolytic cleavage in the 5'- to 3'-direction to yield nucleoside 3'-phosphates.</text>
        <dbReference type="EC" id="3.1.12.1"/>
    </reaction>
</comment>
<dbReference type="GO" id="GO:0004527">
    <property type="term" value="F:exonuclease activity"/>
    <property type="evidence" value="ECO:0007669"/>
    <property type="project" value="UniProtKB-KW"/>
</dbReference>
<evidence type="ECO:0000256" key="9">
    <source>
        <dbReference type="ARBA" id="ARBA00023118"/>
    </source>
</evidence>
<keyword evidence="2 14" id="KW-0479">Metal-binding</keyword>
<dbReference type="EC" id="3.1.-.-" evidence="14"/>
<dbReference type="InterPro" id="IPR011604">
    <property type="entry name" value="PDDEXK-like_dom_sf"/>
</dbReference>
<evidence type="ECO:0000256" key="14">
    <source>
        <dbReference type="HAMAP-Rule" id="MF_01470"/>
    </source>
</evidence>
<feature type="binding site" evidence="14">
    <location>
        <position position="388"/>
    </location>
    <ligand>
        <name>Mn(2+)</name>
        <dbReference type="ChEBI" id="CHEBI:29035"/>
    </ligand>
</feature>
<dbReference type="NCBIfam" id="TIGR00287">
    <property type="entry name" value="cas1"/>
    <property type="match status" value="1"/>
</dbReference>
<dbReference type="GO" id="GO:0004519">
    <property type="term" value="F:endonuclease activity"/>
    <property type="evidence" value="ECO:0007669"/>
    <property type="project" value="UniProtKB-UniRule"/>
</dbReference>
<evidence type="ECO:0000256" key="12">
    <source>
        <dbReference type="ARBA" id="ARBA00033996"/>
    </source>
</evidence>
<evidence type="ECO:0000256" key="13">
    <source>
        <dbReference type="ARBA" id="ARBA00038592"/>
    </source>
</evidence>
<evidence type="ECO:0000313" key="16">
    <source>
        <dbReference type="EMBL" id="VCU11718.1"/>
    </source>
</evidence>
<keyword evidence="4 14" id="KW-0378">Hydrolase</keyword>
<evidence type="ECO:0000256" key="10">
    <source>
        <dbReference type="ARBA" id="ARBA00023125"/>
    </source>
</evidence>
<dbReference type="GO" id="GO:0051536">
    <property type="term" value="F:iron-sulfur cluster binding"/>
    <property type="evidence" value="ECO:0007669"/>
    <property type="project" value="UniProtKB-KW"/>
</dbReference>
<dbReference type="GO" id="GO:0003677">
    <property type="term" value="F:DNA binding"/>
    <property type="evidence" value="ECO:0007669"/>
    <property type="project" value="UniProtKB-KW"/>
</dbReference>
<dbReference type="PANTHER" id="PTHR34353:SF2">
    <property type="entry name" value="CRISPR-ASSOCIATED ENDONUCLEASE CAS1 1"/>
    <property type="match status" value="1"/>
</dbReference>
<dbReference type="GO" id="GO:0046872">
    <property type="term" value="F:metal ion binding"/>
    <property type="evidence" value="ECO:0007669"/>
    <property type="project" value="UniProtKB-UniRule"/>
</dbReference>
<evidence type="ECO:0000256" key="3">
    <source>
        <dbReference type="ARBA" id="ARBA00022759"/>
    </source>
</evidence>
<dbReference type="GO" id="GO:0043571">
    <property type="term" value="P:maintenance of CRISPR repeat elements"/>
    <property type="evidence" value="ECO:0007669"/>
    <property type="project" value="UniProtKB-UniRule"/>
</dbReference>
<dbReference type="EMBL" id="UWOC01000211">
    <property type="protein sequence ID" value="VCU11718.1"/>
    <property type="molecule type" value="Genomic_DNA"/>
</dbReference>
<feature type="binding site" evidence="14">
    <location>
        <position position="459"/>
    </location>
    <ligand>
        <name>Mn(2+)</name>
        <dbReference type="ChEBI" id="CHEBI:29035"/>
    </ligand>
</feature>
<evidence type="ECO:0000256" key="7">
    <source>
        <dbReference type="ARBA" id="ARBA00023004"/>
    </source>
</evidence>
<dbReference type="InterPro" id="IPR013343">
    <property type="entry name" value="CRISPR-assoc_prot_Cas4"/>
</dbReference>
<dbReference type="Gene3D" id="1.20.120.920">
    <property type="entry name" value="CRISPR-associated endonuclease Cas1, C-terminal domain"/>
    <property type="match status" value="1"/>
</dbReference>
<evidence type="ECO:0000256" key="2">
    <source>
        <dbReference type="ARBA" id="ARBA00022723"/>
    </source>
</evidence>
<evidence type="ECO:0000256" key="4">
    <source>
        <dbReference type="ARBA" id="ARBA00022801"/>
    </source>
</evidence>
<protein>
    <recommendedName>
        <fullName evidence="14">CRISPR-associated endonuclease Cas1</fullName>
        <ecNumber evidence="14">3.1.-.-</ecNumber>
    </recommendedName>
</protein>
<proteinExistence type="inferred from homology"/>
<evidence type="ECO:0000313" key="17">
    <source>
        <dbReference type="Proteomes" id="UP000289200"/>
    </source>
</evidence>
<dbReference type="Proteomes" id="UP000289200">
    <property type="component" value="Unassembled WGS sequence"/>
</dbReference>
<keyword evidence="8" id="KW-0411">Iron-sulfur</keyword>